<comment type="caution">
    <text evidence="1">The sequence shown here is derived from an EMBL/GenBank/DDBJ whole genome shotgun (WGS) entry which is preliminary data.</text>
</comment>
<accession>A0A2G5T0I5</accession>
<sequence length="258" mass="30909">MFEIDIINSEEQCCFCEKPFPDDMEEHQKQCPDQLPLSPYEIKRKILQRQLENLTYRRDLVANLLRYDVTVPVKNELGEDFCYNCATYEKHKRNSCLKMTREEAFEALLPRIRYDWLNTHYQIVNLDFDDRIKTAEKDAASGNLNKDRQLSQQMLELMQFSPSFSSMRCGRENEKEMIANVLKNQLEPMEIERRRIERRRNLEMRSGQMKFEEYVRKTRLALSARETRTPDGRSIRFHSTYKKGQPRPDTQIKMIYKG</sequence>
<proteinExistence type="predicted"/>
<protein>
    <submittedName>
        <fullName evidence="1">Uncharacterized protein</fullName>
    </submittedName>
</protein>
<dbReference type="OrthoDB" id="10297029at2759"/>
<evidence type="ECO:0000313" key="1">
    <source>
        <dbReference type="EMBL" id="PIC20636.1"/>
    </source>
</evidence>
<dbReference type="EMBL" id="PDUG01000006">
    <property type="protein sequence ID" value="PIC20636.1"/>
    <property type="molecule type" value="Genomic_DNA"/>
</dbReference>
<keyword evidence="2" id="KW-1185">Reference proteome</keyword>
<gene>
    <name evidence="1" type="primary">Cnig_chr_X.g25762</name>
    <name evidence="1" type="ORF">B9Z55_025762</name>
</gene>
<name>A0A2G5T0I5_9PELO</name>
<evidence type="ECO:0000313" key="2">
    <source>
        <dbReference type="Proteomes" id="UP000230233"/>
    </source>
</evidence>
<dbReference type="Proteomes" id="UP000230233">
    <property type="component" value="Chromosome X"/>
</dbReference>
<organism evidence="1 2">
    <name type="scientific">Caenorhabditis nigoni</name>
    <dbReference type="NCBI Taxonomy" id="1611254"/>
    <lineage>
        <taxon>Eukaryota</taxon>
        <taxon>Metazoa</taxon>
        <taxon>Ecdysozoa</taxon>
        <taxon>Nematoda</taxon>
        <taxon>Chromadorea</taxon>
        <taxon>Rhabditida</taxon>
        <taxon>Rhabditina</taxon>
        <taxon>Rhabditomorpha</taxon>
        <taxon>Rhabditoidea</taxon>
        <taxon>Rhabditidae</taxon>
        <taxon>Peloderinae</taxon>
        <taxon>Caenorhabditis</taxon>
    </lineage>
</organism>
<dbReference type="AlphaFoldDB" id="A0A2G5T0I5"/>
<reference evidence="2" key="1">
    <citation type="submission" date="2017-10" db="EMBL/GenBank/DDBJ databases">
        <title>Rapid genome shrinkage in a self-fertile nematode reveals novel sperm competition proteins.</title>
        <authorList>
            <person name="Yin D."/>
            <person name="Schwarz E.M."/>
            <person name="Thomas C.G."/>
            <person name="Felde R.L."/>
            <person name="Korf I.F."/>
            <person name="Cutter A.D."/>
            <person name="Schartner C.M."/>
            <person name="Ralston E.J."/>
            <person name="Meyer B.J."/>
            <person name="Haag E.S."/>
        </authorList>
    </citation>
    <scope>NUCLEOTIDE SEQUENCE [LARGE SCALE GENOMIC DNA]</scope>
    <source>
        <strain evidence="2">JU1422</strain>
    </source>
</reference>